<dbReference type="Proteomes" id="UP000237105">
    <property type="component" value="Unassembled WGS sequence"/>
</dbReference>
<comment type="caution">
    <text evidence="1">The sequence shown here is derived from an EMBL/GenBank/DDBJ whole genome shotgun (WGS) entry which is preliminary data.</text>
</comment>
<sequence length="109" mass="12651">DKEIDIETDIFFSLLPKRKEKTTDLSIGESLQVATPASPILLGVQRVLRQQGHVNSWRIQHQQFKTRGRLVRNRSNTYDFYSSNKGFGLRAAVRKINYKLKIPIRSHLD</sequence>
<evidence type="ECO:0000313" key="2">
    <source>
        <dbReference type="Proteomes" id="UP000237105"/>
    </source>
</evidence>
<evidence type="ECO:0000313" key="1">
    <source>
        <dbReference type="EMBL" id="PON67936.1"/>
    </source>
</evidence>
<proteinExistence type="predicted"/>
<gene>
    <name evidence="1" type="ORF">PanWU01x14_099330</name>
</gene>
<organism evidence="1 2">
    <name type="scientific">Parasponia andersonii</name>
    <name type="common">Sponia andersonii</name>
    <dbReference type="NCBI Taxonomy" id="3476"/>
    <lineage>
        <taxon>Eukaryota</taxon>
        <taxon>Viridiplantae</taxon>
        <taxon>Streptophyta</taxon>
        <taxon>Embryophyta</taxon>
        <taxon>Tracheophyta</taxon>
        <taxon>Spermatophyta</taxon>
        <taxon>Magnoliopsida</taxon>
        <taxon>eudicotyledons</taxon>
        <taxon>Gunneridae</taxon>
        <taxon>Pentapetalae</taxon>
        <taxon>rosids</taxon>
        <taxon>fabids</taxon>
        <taxon>Rosales</taxon>
        <taxon>Cannabaceae</taxon>
        <taxon>Parasponia</taxon>
    </lineage>
</organism>
<name>A0A2P5D3R1_PARAD</name>
<dbReference type="AlphaFoldDB" id="A0A2P5D3R1"/>
<reference evidence="2" key="1">
    <citation type="submission" date="2016-06" db="EMBL/GenBank/DDBJ databases">
        <title>Parallel loss of symbiosis genes in relatives of nitrogen-fixing non-legume Parasponia.</title>
        <authorList>
            <person name="Van Velzen R."/>
            <person name="Holmer R."/>
            <person name="Bu F."/>
            <person name="Rutten L."/>
            <person name="Van Zeijl A."/>
            <person name="Liu W."/>
            <person name="Santuari L."/>
            <person name="Cao Q."/>
            <person name="Sharma T."/>
            <person name="Shen D."/>
            <person name="Roswanjaya Y."/>
            <person name="Wardhani T."/>
            <person name="Kalhor M.S."/>
            <person name="Jansen J."/>
            <person name="Van den Hoogen J."/>
            <person name="Gungor B."/>
            <person name="Hartog M."/>
            <person name="Hontelez J."/>
            <person name="Verver J."/>
            <person name="Yang W.-C."/>
            <person name="Schijlen E."/>
            <person name="Repin R."/>
            <person name="Schilthuizen M."/>
            <person name="Schranz E."/>
            <person name="Heidstra R."/>
            <person name="Miyata K."/>
            <person name="Fedorova E."/>
            <person name="Kohlen W."/>
            <person name="Bisseling T."/>
            <person name="Smit S."/>
            <person name="Geurts R."/>
        </authorList>
    </citation>
    <scope>NUCLEOTIDE SEQUENCE [LARGE SCALE GENOMIC DNA]</scope>
    <source>
        <strain evidence="2">cv. WU1-14</strain>
    </source>
</reference>
<accession>A0A2P5D3R1</accession>
<dbReference type="EMBL" id="JXTB01000067">
    <property type="protein sequence ID" value="PON67936.1"/>
    <property type="molecule type" value="Genomic_DNA"/>
</dbReference>
<feature type="non-terminal residue" evidence="1">
    <location>
        <position position="1"/>
    </location>
</feature>
<protein>
    <submittedName>
        <fullName evidence="1">Uncharacterized protein</fullName>
    </submittedName>
</protein>
<keyword evidence="2" id="KW-1185">Reference proteome</keyword>